<feature type="domain" description="Multidrug resistance protein MdtA-like barrel-sandwich hybrid" evidence="3">
    <location>
        <begin position="60"/>
        <end position="208"/>
    </location>
</feature>
<keyword evidence="2" id="KW-0732">Signal</keyword>
<feature type="signal peptide" evidence="2">
    <location>
        <begin position="1"/>
        <end position="25"/>
    </location>
</feature>
<dbReference type="PANTHER" id="PTHR30469:SF15">
    <property type="entry name" value="HLYD FAMILY OF SECRETION PROTEINS"/>
    <property type="match status" value="1"/>
</dbReference>
<evidence type="ECO:0000256" key="1">
    <source>
        <dbReference type="SAM" id="Coils"/>
    </source>
</evidence>
<keyword evidence="1" id="KW-0175">Coiled coil</keyword>
<dbReference type="Gene3D" id="2.40.50.100">
    <property type="match status" value="1"/>
</dbReference>
<dbReference type="Gene3D" id="2.40.30.170">
    <property type="match status" value="1"/>
</dbReference>
<dbReference type="EMBL" id="BLTE01000014">
    <property type="protein sequence ID" value="GFK95049.1"/>
    <property type="molecule type" value="Genomic_DNA"/>
</dbReference>
<dbReference type="Proteomes" id="UP000494245">
    <property type="component" value="Unassembled WGS sequence"/>
</dbReference>
<feature type="coiled-coil region" evidence="1">
    <location>
        <begin position="107"/>
        <end position="172"/>
    </location>
</feature>
<dbReference type="SUPFAM" id="SSF111369">
    <property type="entry name" value="HlyD-like secretion proteins"/>
    <property type="match status" value="1"/>
</dbReference>
<gene>
    <name evidence="4" type="primary">macA_3</name>
    <name evidence="4" type="ORF">NNJEOMEG_02902</name>
</gene>
<reference evidence="4 5" key="2">
    <citation type="submission" date="2020-05" db="EMBL/GenBank/DDBJ databases">
        <title>Draft genome sequence of Desulfovibrio sp. strainFSS-1.</title>
        <authorList>
            <person name="Shimoshige H."/>
            <person name="Kobayashi H."/>
            <person name="Maekawa T."/>
        </authorList>
    </citation>
    <scope>NUCLEOTIDE SEQUENCE [LARGE SCALE GENOMIC DNA]</scope>
    <source>
        <strain evidence="4 5">SIID29052-01</strain>
    </source>
</reference>
<dbReference type="Pfam" id="PF25917">
    <property type="entry name" value="BSH_RND"/>
    <property type="match status" value="1"/>
</dbReference>
<evidence type="ECO:0000313" key="5">
    <source>
        <dbReference type="Proteomes" id="UP000494245"/>
    </source>
</evidence>
<accession>A0A6V8LYE0</accession>
<feature type="chain" id="PRO_5028995172" evidence="2">
    <location>
        <begin position="26"/>
        <end position="320"/>
    </location>
</feature>
<reference evidence="4 5" key="1">
    <citation type="submission" date="2020-04" db="EMBL/GenBank/DDBJ databases">
        <authorList>
            <consortium name="Desulfovibrio sp. FSS-1 genome sequencing consortium"/>
            <person name="Shimoshige H."/>
            <person name="Kobayashi H."/>
            <person name="Maekawa T."/>
        </authorList>
    </citation>
    <scope>NUCLEOTIDE SEQUENCE [LARGE SCALE GENOMIC DNA]</scope>
    <source>
        <strain evidence="4 5">SIID29052-01</strain>
    </source>
</reference>
<protein>
    <submittedName>
        <fullName evidence="4">Macrolide export protein MacA</fullName>
    </submittedName>
</protein>
<evidence type="ECO:0000313" key="4">
    <source>
        <dbReference type="EMBL" id="GFK95049.1"/>
    </source>
</evidence>
<evidence type="ECO:0000256" key="2">
    <source>
        <dbReference type="SAM" id="SignalP"/>
    </source>
</evidence>
<proteinExistence type="predicted"/>
<name>A0A6V8LYE0_9BACT</name>
<organism evidence="4 5">
    <name type="scientific">Fundidesulfovibrio magnetotacticus</name>
    <dbReference type="NCBI Taxonomy" id="2730080"/>
    <lineage>
        <taxon>Bacteria</taxon>
        <taxon>Pseudomonadati</taxon>
        <taxon>Thermodesulfobacteriota</taxon>
        <taxon>Desulfovibrionia</taxon>
        <taxon>Desulfovibrionales</taxon>
        <taxon>Desulfovibrionaceae</taxon>
        <taxon>Fundidesulfovibrio</taxon>
    </lineage>
</organism>
<dbReference type="AlphaFoldDB" id="A0A6V8LYE0"/>
<dbReference type="GO" id="GO:1990281">
    <property type="term" value="C:efflux pump complex"/>
    <property type="evidence" value="ECO:0007669"/>
    <property type="project" value="TreeGrafter"/>
</dbReference>
<dbReference type="RefSeq" id="WP_173085731.1">
    <property type="nucleotide sequence ID" value="NZ_BLTE01000014.1"/>
</dbReference>
<keyword evidence="5" id="KW-1185">Reference proteome</keyword>
<dbReference type="GO" id="GO:0015562">
    <property type="term" value="F:efflux transmembrane transporter activity"/>
    <property type="evidence" value="ECO:0007669"/>
    <property type="project" value="TreeGrafter"/>
</dbReference>
<evidence type="ECO:0000259" key="3">
    <source>
        <dbReference type="Pfam" id="PF25917"/>
    </source>
</evidence>
<comment type="caution">
    <text evidence="4">The sequence shown here is derived from an EMBL/GenBank/DDBJ whole genome shotgun (WGS) entry which is preliminary data.</text>
</comment>
<dbReference type="InterPro" id="IPR058625">
    <property type="entry name" value="MdtA-like_BSH"/>
</dbReference>
<dbReference type="PANTHER" id="PTHR30469">
    <property type="entry name" value="MULTIDRUG RESISTANCE PROTEIN MDTA"/>
    <property type="match status" value="1"/>
</dbReference>
<dbReference type="Gene3D" id="1.10.287.470">
    <property type="entry name" value="Helix hairpin bin"/>
    <property type="match status" value="1"/>
</dbReference>
<sequence length="320" mass="33790">MKPRALLLPALALAGLLLAVTTALRGQAPRQEARPAALPPRAPFEAYIGGAGLVEAASRNIAVGAHVPGVVSRVAVRVGDKVEAGRTLFEIDPREARAELAVKRADLEKARAALGEAKASLDDYRAQFSMVSGVRDRRAVSSDEVEKRRNALALAKARLESAQAAVAAADAAVAAAATALERLTVRAPITGEVLQVNVRPGEFAATGSLSTPLMLLGDLSRLHVRVDLDENDAWRFAAGARGVAALRGNRDRRAELRFEYLEPCLTAKTSLTGSSTERVDTRVLQAVYSVDPAQLPCYVGQQVDVFIEDRAAAQAGGDGS</sequence>